<dbReference type="InterPro" id="IPR016088">
    <property type="entry name" value="Chalcone_isomerase_3-sand"/>
</dbReference>
<gene>
    <name evidence="2" type="ORF">SIAM614_20580</name>
</gene>
<organism evidence="2 3">
    <name type="scientific">Roseibium aggregatum (strain ATCC 25650 / DSM 13394 / JCM 20685 / NBRC 16684 / NCIMB 2208 / IAM 12614 / B1)</name>
    <name type="common">Stappia aggregata</name>
    <dbReference type="NCBI Taxonomy" id="384765"/>
    <lineage>
        <taxon>Bacteria</taxon>
        <taxon>Pseudomonadati</taxon>
        <taxon>Pseudomonadota</taxon>
        <taxon>Alphaproteobacteria</taxon>
        <taxon>Hyphomicrobiales</taxon>
        <taxon>Stappiaceae</taxon>
        <taxon>Roseibium</taxon>
    </lineage>
</organism>
<dbReference type="OrthoDB" id="8527419at2"/>
<name>A0NYC7_ROSAI</name>
<comment type="caution">
    <text evidence="2">The sequence shown here is derived from an EMBL/GenBank/DDBJ whole genome shotgun (WGS) entry which is preliminary data.</text>
</comment>
<dbReference type="Pfam" id="PF16036">
    <property type="entry name" value="Chalcone_3"/>
    <property type="match status" value="1"/>
</dbReference>
<dbReference type="InterPro" id="IPR016087">
    <property type="entry name" value="Chalcone_isomerase"/>
</dbReference>
<feature type="domain" description="Chalcone isomerase" evidence="1">
    <location>
        <begin position="50"/>
        <end position="184"/>
    </location>
</feature>
<sequence length="187" mass="20169">MVLQLTTHRFRWHGFAAALLLALTVTLPAGPALADLGSAARLMPSPELVGKGRMTFLGFKVFDAELYAPEGNYSPAAPFALKLTYLRSFKGKQIAESSVKEIRRLGGVSNAQLAKWQAQMEAIFPSVTPGQSITGVRTGSGHAEFYLGNRKLGTITDPAFTKKFFSIWLGGNTRNPQLRAKLVGSGS</sequence>
<dbReference type="eggNOG" id="COG3572">
    <property type="taxonomic scope" value="Bacteria"/>
</dbReference>
<dbReference type="AlphaFoldDB" id="A0NYC7"/>
<dbReference type="GeneID" id="68848337"/>
<dbReference type="EMBL" id="AAUW01000016">
    <property type="protein sequence ID" value="EAV42123.1"/>
    <property type="molecule type" value="Genomic_DNA"/>
</dbReference>
<protein>
    <recommendedName>
        <fullName evidence="1">Chalcone isomerase domain-containing protein</fullName>
    </recommendedName>
</protein>
<dbReference type="RefSeq" id="WP_006937492.1">
    <property type="nucleotide sequence ID" value="NZ_AAUW01000016.1"/>
</dbReference>
<evidence type="ECO:0000259" key="1">
    <source>
        <dbReference type="Pfam" id="PF16036"/>
    </source>
</evidence>
<evidence type="ECO:0000313" key="2">
    <source>
        <dbReference type="EMBL" id="EAV42123.1"/>
    </source>
</evidence>
<dbReference type="Gene3D" id="3.50.70.10">
    <property type="match status" value="1"/>
</dbReference>
<evidence type="ECO:0000313" key="3">
    <source>
        <dbReference type="Proteomes" id="UP000004848"/>
    </source>
</evidence>
<reference evidence="2 3" key="1">
    <citation type="submission" date="2006-05" db="EMBL/GenBank/DDBJ databases">
        <authorList>
            <person name="King G."/>
            <person name="Ferriera S."/>
            <person name="Johnson J."/>
            <person name="Kravitz S."/>
            <person name="Beeson K."/>
            <person name="Sutton G."/>
            <person name="Rogers Y.-H."/>
            <person name="Friedman R."/>
            <person name="Frazier M."/>
            <person name="Venter J.C."/>
        </authorList>
    </citation>
    <scope>NUCLEOTIDE SEQUENCE [LARGE SCALE GENOMIC DNA]</scope>
    <source>
        <strain evidence="3">ATCC 25650 / DSM 13394 / JCM 20685 / NBRC 16684 / NCIMB 2208 / IAM 12614 / B1</strain>
    </source>
</reference>
<accession>A0NYC7</accession>
<proteinExistence type="predicted"/>
<dbReference type="Proteomes" id="UP000004848">
    <property type="component" value="Unassembled WGS sequence"/>
</dbReference>